<proteinExistence type="predicted"/>
<evidence type="ECO:0008006" key="16">
    <source>
        <dbReference type="Google" id="ProtNLM"/>
    </source>
</evidence>
<dbReference type="SMART" id="SM00702">
    <property type="entry name" value="P4Hc"/>
    <property type="match status" value="1"/>
</dbReference>
<dbReference type="Proteomes" id="UP001530400">
    <property type="component" value="Unassembled WGS sequence"/>
</dbReference>
<dbReference type="AlphaFoldDB" id="A0ABD3ND43"/>
<keyword evidence="5" id="KW-0479">Metal-binding</keyword>
<dbReference type="PROSITE" id="PS51471">
    <property type="entry name" value="FE2OG_OXY"/>
    <property type="match status" value="1"/>
</dbReference>
<keyword evidence="7" id="KW-1133">Transmembrane helix</keyword>
<organism evidence="14 15">
    <name type="scientific">Cyclotella atomus</name>
    <dbReference type="NCBI Taxonomy" id="382360"/>
    <lineage>
        <taxon>Eukaryota</taxon>
        <taxon>Sar</taxon>
        <taxon>Stramenopiles</taxon>
        <taxon>Ochrophyta</taxon>
        <taxon>Bacillariophyta</taxon>
        <taxon>Coscinodiscophyceae</taxon>
        <taxon>Thalassiosirophycidae</taxon>
        <taxon>Stephanodiscales</taxon>
        <taxon>Stephanodiscaceae</taxon>
        <taxon>Cyclotella</taxon>
    </lineage>
</organism>
<dbReference type="Gene3D" id="2.60.120.620">
    <property type="entry name" value="q2cbj1_9rhob like domain"/>
    <property type="match status" value="1"/>
</dbReference>
<evidence type="ECO:0000256" key="4">
    <source>
        <dbReference type="ARBA" id="ARBA00022692"/>
    </source>
</evidence>
<protein>
    <recommendedName>
        <fullName evidence="16">Fe2OG dioxygenase domain-containing protein</fullName>
    </recommendedName>
</protein>
<sequence length="440" mass="50021">MRSAIAYLLLWLCIFLTKAQEETCTPGDDTCIASPKPNRKLKATFQNLSPYRADVHFDDGRFGNYVATLETNGEKVTIDSFAGHRFFITRHGVREGLVDPSTDEQYFFTVKETNNVDDAVEFTLPSTAAPSKTKCKDRYPVCVNEAERGECTRNPGWMIVNCCKSCDEKEGYGKYLDSKVRCTRERLNATIPAWENGSLDALFTKWATEDKYKPYEPRVISSPNKVYNAQHEGPWIMVFDNFLDDYEINDLMKGANFGDGFQRSTDQGSVIAGSGEKEKKISTHRTSSNAWCRRECEELDGVKRVSDRIEDFTGISQNNYESLQILKYNVGEYYKTHHDSSGGKDNSVSGHRILTFFLYLNNVLEGGETRFTNLDISVEPKRGRALVWPSVLNEDPTMSDLRMYHEARPVTKGIKFAANHWIHQYDSKNENLWGCSGSFA</sequence>
<dbReference type="InterPro" id="IPR005123">
    <property type="entry name" value="Oxoglu/Fe-dep_dioxygenase_dom"/>
</dbReference>
<evidence type="ECO:0000256" key="1">
    <source>
        <dbReference type="ARBA" id="ARBA00001961"/>
    </source>
</evidence>
<keyword evidence="6" id="KW-0223">Dioxygenase</keyword>
<dbReference type="EMBL" id="JALLPJ020001214">
    <property type="protein sequence ID" value="KAL3773959.1"/>
    <property type="molecule type" value="Genomic_DNA"/>
</dbReference>
<dbReference type="FunFam" id="2.60.120.620:FF:000031">
    <property type="entry name" value="Predicted protein"/>
    <property type="match status" value="1"/>
</dbReference>
<feature type="chain" id="PRO_5044811353" description="Fe2OG dioxygenase domain-containing protein" evidence="11">
    <location>
        <begin position="20"/>
        <end position="440"/>
    </location>
</feature>
<comment type="caution">
    <text evidence="14">The sequence shown here is derived from an EMBL/GenBank/DDBJ whole genome shotgun (WGS) entry which is preliminary data.</text>
</comment>
<dbReference type="GO" id="GO:0016020">
    <property type="term" value="C:membrane"/>
    <property type="evidence" value="ECO:0007669"/>
    <property type="project" value="UniProtKB-SubCell"/>
</dbReference>
<evidence type="ECO:0000259" key="13">
    <source>
        <dbReference type="PROSITE" id="PS51670"/>
    </source>
</evidence>
<accession>A0ABD3ND43</accession>
<comment type="cofactor">
    <cofactor evidence="1">
        <name>L-ascorbate</name>
        <dbReference type="ChEBI" id="CHEBI:38290"/>
    </cofactor>
</comment>
<evidence type="ECO:0000256" key="11">
    <source>
        <dbReference type="SAM" id="SignalP"/>
    </source>
</evidence>
<keyword evidence="9" id="KW-0408">Iron</keyword>
<comment type="subcellular location">
    <subcellularLocation>
        <location evidence="3">Endomembrane system</location>
    </subcellularLocation>
    <subcellularLocation>
        <location evidence="2">Membrane</location>
        <topology evidence="2">Single-pass membrane protein</topology>
    </subcellularLocation>
</comment>
<dbReference type="InterPro" id="IPR045054">
    <property type="entry name" value="P4HA-like"/>
</dbReference>
<evidence type="ECO:0000313" key="15">
    <source>
        <dbReference type="Proteomes" id="UP001530400"/>
    </source>
</evidence>
<keyword evidence="10" id="KW-0472">Membrane</keyword>
<evidence type="ECO:0000256" key="5">
    <source>
        <dbReference type="ARBA" id="ARBA00022723"/>
    </source>
</evidence>
<dbReference type="Pfam" id="PF13640">
    <property type="entry name" value="2OG-FeII_Oxy_3"/>
    <property type="match status" value="1"/>
</dbReference>
<dbReference type="InterPro" id="IPR006620">
    <property type="entry name" value="Pro_4_hyd_alph"/>
</dbReference>
<dbReference type="GO" id="GO:0012505">
    <property type="term" value="C:endomembrane system"/>
    <property type="evidence" value="ECO:0007669"/>
    <property type="project" value="UniProtKB-SubCell"/>
</dbReference>
<dbReference type="PROSITE" id="PS51670">
    <property type="entry name" value="SHKT"/>
    <property type="match status" value="1"/>
</dbReference>
<evidence type="ECO:0000256" key="9">
    <source>
        <dbReference type="ARBA" id="ARBA00023004"/>
    </source>
</evidence>
<evidence type="ECO:0000256" key="8">
    <source>
        <dbReference type="ARBA" id="ARBA00023002"/>
    </source>
</evidence>
<reference evidence="14 15" key="1">
    <citation type="submission" date="2024-10" db="EMBL/GenBank/DDBJ databases">
        <title>Updated reference genomes for cyclostephanoid diatoms.</title>
        <authorList>
            <person name="Roberts W.R."/>
            <person name="Alverson A.J."/>
        </authorList>
    </citation>
    <scope>NUCLEOTIDE SEQUENCE [LARGE SCALE GENOMIC DNA]</scope>
    <source>
        <strain evidence="14 15">AJA010-31</strain>
    </source>
</reference>
<dbReference type="GO" id="GO:0046872">
    <property type="term" value="F:metal ion binding"/>
    <property type="evidence" value="ECO:0007669"/>
    <property type="project" value="UniProtKB-KW"/>
</dbReference>
<dbReference type="InterPro" id="IPR044862">
    <property type="entry name" value="Pro_4_hyd_alph_FE2OG_OXY"/>
</dbReference>
<dbReference type="PANTHER" id="PTHR10869:SF233">
    <property type="entry name" value="FE2OG DIOXYGENASE DOMAIN-CONTAINING PROTEIN"/>
    <property type="match status" value="1"/>
</dbReference>
<feature type="domain" description="Fe2OG dioxygenase" evidence="12">
    <location>
        <begin position="319"/>
        <end position="424"/>
    </location>
</feature>
<keyword evidence="11" id="KW-0732">Signal</keyword>
<keyword evidence="8" id="KW-0560">Oxidoreductase</keyword>
<evidence type="ECO:0000256" key="7">
    <source>
        <dbReference type="ARBA" id="ARBA00022989"/>
    </source>
</evidence>
<feature type="signal peptide" evidence="11">
    <location>
        <begin position="1"/>
        <end position="19"/>
    </location>
</feature>
<gene>
    <name evidence="14" type="ORF">ACHAWO_010757</name>
</gene>
<keyword evidence="4" id="KW-0812">Transmembrane</keyword>
<dbReference type="GO" id="GO:0051213">
    <property type="term" value="F:dioxygenase activity"/>
    <property type="evidence" value="ECO:0007669"/>
    <property type="project" value="UniProtKB-KW"/>
</dbReference>
<dbReference type="InterPro" id="IPR003582">
    <property type="entry name" value="ShKT_dom"/>
</dbReference>
<evidence type="ECO:0000256" key="3">
    <source>
        <dbReference type="ARBA" id="ARBA00004308"/>
    </source>
</evidence>
<name>A0ABD3ND43_9STRA</name>
<feature type="domain" description="ShKT" evidence="13">
    <location>
        <begin position="135"/>
        <end position="170"/>
    </location>
</feature>
<evidence type="ECO:0000256" key="6">
    <source>
        <dbReference type="ARBA" id="ARBA00022964"/>
    </source>
</evidence>
<dbReference type="PANTHER" id="PTHR10869">
    <property type="entry name" value="PROLYL 4-HYDROXYLASE ALPHA SUBUNIT"/>
    <property type="match status" value="1"/>
</dbReference>
<evidence type="ECO:0000313" key="14">
    <source>
        <dbReference type="EMBL" id="KAL3773959.1"/>
    </source>
</evidence>
<keyword evidence="15" id="KW-1185">Reference proteome</keyword>
<evidence type="ECO:0000256" key="10">
    <source>
        <dbReference type="ARBA" id="ARBA00023136"/>
    </source>
</evidence>
<evidence type="ECO:0000259" key="12">
    <source>
        <dbReference type="PROSITE" id="PS51471"/>
    </source>
</evidence>
<evidence type="ECO:0000256" key="2">
    <source>
        <dbReference type="ARBA" id="ARBA00004167"/>
    </source>
</evidence>